<dbReference type="InterPro" id="IPR016181">
    <property type="entry name" value="Acyl_CoA_acyltransferase"/>
</dbReference>
<gene>
    <name evidence="1" type="ORF">WR164_02570</name>
</gene>
<organism evidence="1 2">
    <name type="scientific">Philodulcilactobacillus myokoensis</name>
    <dbReference type="NCBI Taxonomy" id="2929573"/>
    <lineage>
        <taxon>Bacteria</taxon>
        <taxon>Bacillati</taxon>
        <taxon>Bacillota</taxon>
        <taxon>Bacilli</taxon>
        <taxon>Lactobacillales</taxon>
        <taxon>Lactobacillaceae</taxon>
        <taxon>Philodulcilactobacillus</taxon>
    </lineage>
</organism>
<reference evidence="1" key="1">
    <citation type="submission" date="2022-07" db="EMBL/GenBank/DDBJ databases">
        <authorList>
            <person name="Kouya T."/>
            <person name="Ishiyama Y."/>
        </authorList>
    </citation>
    <scope>NUCLEOTIDE SEQUENCE</scope>
    <source>
        <strain evidence="1">WR16-4</strain>
    </source>
</reference>
<reference evidence="1" key="2">
    <citation type="journal article" date="2023" name="PLoS ONE">
        <title>Philodulcilactobacillus myokoensis gen. nov., sp. nov., a fructophilic, acidophilic, and agar-phobic lactic acid bacterium isolated from fermented vegetable extracts.</title>
        <authorList>
            <person name="Kouya T."/>
            <person name="Ishiyama Y."/>
            <person name="Ohashi S."/>
            <person name="Kumakubo R."/>
            <person name="Yamazaki T."/>
            <person name="Otaki T."/>
        </authorList>
    </citation>
    <scope>NUCLEOTIDE SEQUENCE</scope>
    <source>
        <strain evidence="1">WR16-4</strain>
    </source>
</reference>
<accession>A0A9W6B083</accession>
<protein>
    <submittedName>
        <fullName evidence="1">Uncharacterized protein</fullName>
    </submittedName>
</protein>
<name>A0A9W6B083_9LACO</name>
<evidence type="ECO:0000313" key="1">
    <source>
        <dbReference type="EMBL" id="GLB46278.1"/>
    </source>
</evidence>
<dbReference type="EMBL" id="BRPL01000002">
    <property type="protein sequence ID" value="GLB46278.1"/>
    <property type="molecule type" value="Genomic_DNA"/>
</dbReference>
<dbReference type="SUPFAM" id="SSF55729">
    <property type="entry name" value="Acyl-CoA N-acyltransferases (Nat)"/>
    <property type="match status" value="1"/>
</dbReference>
<evidence type="ECO:0000313" key="2">
    <source>
        <dbReference type="Proteomes" id="UP001144204"/>
    </source>
</evidence>
<dbReference type="Proteomes" id="UP001144204">
    <property type="component" value="Unassembled WGS sequence"/>
</dbReference>
<proteinExistence type="predicted"/>
<comment type="caution">
    <text evidence="1">The sequence shown here is derived from an EMBL/GenBank/DDBJ whole genome shotgun (WGS) entry which is preliminary data.</text>
</comment>
<sequence>MGLGTELLNEVKKSHNHLQLSVYIKNRTAFRFYRKNNFAVQTRDLDRDTKGFEYQMTWHQKK</sequence>
<dbReference type="Gene3D" id="3.40.630.30">
    <property type="match status" value="1"/>
</dbReference>
<dbReference type="AlphaFoldDB" id="A0A9W6B083"/>
<keyword evidence="2" id="KW-1185">Reference proteome</keyword>